<evidence type="ECO:0000313" key="5">
    <source>
        <dbReference type="EMBL" id="SIS41893.1"/>
    </source>
</evidence>
<dbReference type="Gene3D" id="3.90.45.10">
    <property type="entry name" value="Peptide deformylase"/>
    <property type="match status" value="1"/>
</dbReference>
<dbReference type="Proteomes" id="UP000185728">
    <property type="component" value="Unassembled WGS sequence"/>
</dbReference>
<dbReference type="PRINTS" id="PR01576">
    <property type="entry name" value="PDEFORMYLASE"/>
</dbReference>
<feature type="active site" evidence="4">
    <location>
        <position position="145"/>
    </location>
</feature>
<comment type="catalytic activity">
    <reaction evidence="4">
        <text>N-terminal N-formyl-L-methionyl-[peptide] + H2O = N-terminal L-methionyl-[peptide] + formate</text>
        <dbReference type="Rhea" id="RHEA:24420"/>
        <dbReference type="Rhea" id="RHEA-COMP:10639"/>
        <dbReference type="Rhea" id="RHEA-COMP:10640"/>
        <dbReference type="ChEBI" id="CHEBI:15377"/>
        <dbReference type="ChEBI" id="CHEBI:15740"/>
        <dbReference type="ChEBI" id="CHEBI:49298"/>
        <dbReference type="ChEBI" id="CHEBI:64731"/>
        <dbReference type="EC" id="3.5.1.88"/>
    </reaction>
</comment>
<dbReference type="NCBIfam" id="NF001159">
    <property type="entry name" value="PRK00150.1-3"/>
    <property type="match status" value="1"/>
</dbReference>
<comment type="cofactor">
    <cofactor evidence="4">
        <name>Fe(2+)</name>
        <dbReference type="ChEBI" id="CHEBI:29033"/>
    </cofactor>
    <text evidence="4">Binds 1 Fe(2+) ion.</text>
</comment>
<evidence type="ECO:0000256" key="3">
    <source>
        <dbReference type="ARBA" id="ARBA00022801"/>
    </source>
</evidence>
<keyword evidence="4" id="KW-0408">Iron</keyword>
<protein>
    <recommendedName>
        <fullName evidence="4">Peptide deformylase</fullName>
        <shortName evidence="4">PDF</shortName>
        <ecNumber evidence="4">3.5.1.88</ecNumber>
    </recommendedName>
    <alternativeName>
        <fullName evidence="4">Polypeptide deformylase</fullName>
    </alternativeName>
</protein>
<comment type="function">
    <text evidence="4">Removes the formyl group from the N-terminal Met of newly synthesized proteins. Requires at least a dipeptide for an efficient rate of reaction. N-terminal L-methionine is a prerequisite for activity but the enzyme has broad specificity at other positions.</text>
</comment>
<gene>
    <name evidence="4" type="primary">def</name>
    <name evidence="5" type="ORF">SAMN05421766_101760</name>
</gene>
<keyword evidence="2 4" id="KW-0479">Metal-binding</keyword>
<dbReference type="EMBL" id="FTOB01000001">
    <property type="protein sequence ID" value="SIS41893.1"/>
    <property type="molecule type" value="Genomic_DNA"/>
</dbReference>
<dbReference type="Pfam" id="PF01327">
    <property type="entry name" value="Pep_deformylase"/>
    <property type="match status" value="1"/>
</dbReference>
<organism evidence="5 6">
    <name type="scientific">Zobellia uliginosa</name>
    <dbReference type="NCBI Taxonomy" id="143224"/>
    <lineage>
        <taxon>Bacteria</taxon>
        <taxon>Pseudomonadati</taxon>
        <taxon>Bacteroidota</taxon>
        <taxon>Flavobacteriia</taxon>
        <taxon>Flavobacteriales</taxon>
        <taxon>Flavobacteriaceae</taxon>
        <taxon>Zobellia</taxon>
    </lineage>
</organism>
<evidence type="ECO:0000256" key="4">
    <source>
        <dbReference type="HAMAP-Rule" id="MF_00163"/>
    </source>
</evidence>
<evidence type="ECO:0000256" key="1">
    <source>
        <dbReference type="ARBA" id="ARBA00010759"/>
    </source>
</evidence>
<evidence type="ECO:0000256" key="2">
    <source>
        <dbReference type="ARBA" id="ARBA00022723"/>
    </source>
</evidence>
<reference evidence="5 6" key="1">
    <citation type="submission" date="2017-01" db="EMBL/GenBank/DDBJ databases">
        <authorList>
            <person name="Varghese N."/>
            <person name="Submissions S."/>
        </authorList>
    </citation>
    <scope>NUCLEOTIDE SEQUENCE [LARGE SCALE GENOMIC DNA]</scope>
    <source>
        <strain evidence="5 6">DSM 2061</strain>
    </source>
</reference>
<dbReference type="NCBIfam" id="TIGR00079">
    <property type="entry name" value="pept_deformyl"/>
    <property type="match status" value="1"/>
</dbReference>
<dbReference type="RefSeq" id="WP_076453573.1">
    <property type="nucleotide sequence ID" value="NZ_FTOB01000001.1"/>
</dbReference>
<dbReference type="PANTHER" id="PTHR10458:SF22">
    <property type="entry name" value="PEPTIDE DEFORMYLASE"/>
    <property type="match status" value="1"/>
</dbReference>
<feature type="binding site" evidence="4">
    <location>
        <position position="102"/>
    </location>
    <ligand>
        <name>Fe cation</name>
        <dbReference type="ChEBI" id="CHEBI:24875"/>
    </ligand>
</feature>
<accession>A0ABY1KMZ3</accession>
<feature type="binding site" evidence="4">
    <location>
        <position position="144"/>
    </location>
    <ligand>
        <name>Fe cation</name>
        <dbReference type="ChEBI" id="CHEBI:24875"/>
    </ligand>
</feature>
<comment type="similarity">
    <text evidence="1 4">Belongs to the polypeptide deformylase family.</text>
</comment>
<keyword evidence="6" id="KW-1185">Reference proteome</keyword>
<keyword evidence="4" id="KW-0648">Protein biosynthesis</keyword>
<dbReference type="InterPro" id="IPR023635">
    <property type="entry name" value="Peptide_deformylase"/>
</dbReference>
<dbReference type="EC" id="3.5.1.88" evidence="4"/>
<proteinExistence type="inferred from homology"/>
<keyword evidence="3 4" id="KW-0378">Hydrolase</keyword>
<dbReference type="HAMAP" id="MF_00163">
    <property type="entry name" value="Pep_deformylase"/>
    <property type="match status" value="1"/>
</dbReference>
<sequence length="176" mass="19979">MAVLEVIKMGNPLLRKVSEAVDIDEIKSDDFQGFVDDLITTMRNESGVGIAAPQVGVLKRVFTMEAKKNERYPDKKSFPLSVVINPTIETLSDEMIDSWEGCLSIPGIRGRLKRYKTVKLSGYDIKGNRFEMVLDDFSAIVAQHELDHLNGVLLVDRMPSMETLTFQEEYDTYWNV</sequence>
<evidence type="ECO:0000313" key="6">
    <source>
        <dbReference type="Proteomes" id="UP000185728"/>
    </source>
</evidence>
<name>A0ABY1KMZ3_9FLAO</name>
<dbReference type="PIRSF" id="PIRSF004749">
    <property type="entry name" value="Pep_def"/>
    <property type="match status" value="1"/>
</dbReference>
<feature type="binding site" evidence="4">
    <location>
        <position position="148"/>
    </location>
    <ligand>
        <name>Fe cation</name>
        <dbReference type="ChEBI" id="CHEBI:24875"/>
    </ligand>
</feature>
<dbReference type="SUPFAM" id="SSF56420">
    <property type="entry name" value="Peptide deformylase"/>
    <property type="match status" value="1"/>
</dbReference>
<dbReference type="CDD" id="cd00487">
    <property type="entry name" value="Pep_deformylase"/>
    <property type="match status" value="1"/>
</dbReference>
<comment type="caution">
    <text evidence="5">The sequence shown here is derived from an EMBL/GenBank/DDBJ whole genome shotgun (WGS) entry which is preliminary data.</text>
</comment>
<dbReference type="PANTHER" id="PTHR10458">
    <property type="entry name" value="PEPTIDE DEFORMYLASE"/>
    <property type="match status" value="1"/>
</dbReference>
<dbReference type="InterPro" id="IPR036821">
    <property type="entry name" value="Peptide_deformylase_sf"/>
</dbReference>